<keyword evidence="1" id="KW-0812">Transmembrane</keyword>
<keyword evidence="3" id="KW-1185">Reference proteome</keyword>
<dbReference type="RefSeq" id="WP_216438529.1">
    <property type="nucleotide sequence ID" value="NZ_JAHLQF010000002.1"/>
</dbReference>
<keyword evidence="1" id="KW-0472">Membrane</keyword>
<comment type="caution">
    <text evidence="2">The sequence shown here is derived from an EMBL/GenBank/DDBJ whole genome shotgun (WGS) entry which is preliminary data.</text>
</comment>
<keyword evidence="1" id="KW-1133">Transmembrane helix</keyword>
<sequence>MKHLTVGLCALSIFALSVHYKIVKIDLKPLHKNAWNIVIWIASLTLGAIISSLLK</sequence>
<proteinExistence type="predicted"/>
<dbReference type="Proteomes" id="UP000726170">
    <property type="component" value="Unassembled WGS sequence"/>
</dbReference>
<name>A0ABS6EG80_9CLOT</name>
<evidence type="ECO:0000313" key="2">
    <source>
        <dbReference type="EMBL" id="MBU5484033.1"/>
    </source>
</evidence>
<evidence type="ECO:0000256" key="1">
    <source>
        <dbReference type="SAM" id="Phobius"/>
    </source>
</evidence>
<feature type="transmembrane region" description="Helical" evidence="1">
    <location>
        <begin position="37"/>
        <end position="54"/>
    </location>
</feature>
<reference evidence="2 3" key="1">
    <citation type="submission" date="2021-06" db="EMBL/GenBank/DDBJ databases">
        <authorList>
            <person name="Sun Q."/>
            <person name="Li D."/>
        </authorList>
    </citation>
    <scope>NUCLEOTIDE SEQUENCE [LARGE SCALE GENOMIC DNA]</scope>
    <source>
        <strain evidence="2 3">MSJ-11</strain>
    </source>
</reference>
<dbReference type="EMBL" id="JAHLQF010000002">
    <property type="protein sequence ID" value="MBU5484033.1"/>
    <property type="molecule type" value="Genomic_DNA"/>
</dbReference>
<accession>A0ABS6EG80</accession>
<evidence type="ECO:0000313" key="3">
    <source>
        <dbReference type="Proteomes" id="UP000726170"/>
    </source>
</evidence>
<organism evidence="2 3">
    <name type="scientific">Clostridium mobile</name>
    <dbReference type="NCBI Taxonomy" id="2841512"/>
    <lineage>
        <taxon>Bacteria</taxon>
        <taxon>Bacillati</taxon>
        <taxon>Bacillota</taxon>
        <taxon>Clostridia</taxon>
        <taxon>Eubacteriales</taxon>
        <taxon>Clostridiaceae</taxon>
        <taxon>Clostridium</taxon>
    </lineage>
</organism>
<protein>
    <submittedName>
        <fullName evidence="2">Uncharacterized protein</fullName>
    </submittedName>
</protein>
<gene>
    <name evidence="2" type="ORF">KQI86_06795</name>
</gene>